<feature type="transmembrane region" description="Helical" evidence="20">
    <location>
        <begin position="203"/>
        <end position="225"/>
    </location>
</feature>
<keyword evidence="13 19" id="KW-0443">Lipid metabolism</keyword>
<evidence type="ECO:0000256" key="7">
    <source>
        <dbReference type="ARBA" id="ARBA00022475"/>
    </source>
</evidence>
<evidence type="ECO:0000256" key="5">
    <source>
        <dbReference type="ARBA" id="ARBA00013195"/>
    </source>
</evidence>
<keyword evidence="9 19" id="KW-0997">Cell inner membrane</keyword>
<dbReference type="InterPro" id="IPR043130">
    <property type="entry name" value="CDP-OH_PTrfase_TM_dom"/>
</dbReference>
<sequence>MNRRVQAASVHVLTAIGAVLALLSLRAAYQADWQMMFVWLGIALIVDAIDGPLARLFDVKAVLPRFSGERLDLIVDYLTYVAIPAFVLTETALLPEWSRLPAAIAILLSGLFHFSDVDSKTEEGYFVGFPAIWNIVLLYLFVLGLPPYGALAVVVGLVLLTFVPVPCVHPFRVVRLRILSGLVALAWAVAAAVAVANPFPSTLWIKIALLATAAYFTSVGLGRALRGVMPQQAMDQVRHLELLARGISSTTTQIPHPCHSSNS</sequence>
<evidence type="ECO:0000256" key="18">
    <source>
        <dbReference type="ARBA" id="ARBA00033321"/>
    </source>
</evidence>
<evidence type="ECO:0000313" key="21">
    <source>
        <dbReference type="EMBL" id="ODS03094.1"/>
    </source>
</evidence>
<evidence type="ECO:0000256" key="14">
    <source>
        <dbReference type="ARBA" id="ARBA00023136"/>
    </source>
</evidence>
<dbReference type="EC" id="2.7.8.24" evidence="5 19"/>
<proteinExistence type="inferred from homology"/>
<accession>A0A1E3WBB4</accession>
<evidence type="ECO:0000313" key="22">
    <source>
        <dbReference type="Proteomes" id="UP000095042"/>
    </source>
</evidence>
<evidence type="ECO:0000256" key="3">
    <source>
        <dbReference type="ARBA" id="ARBA00004429"/>
    </source>
</evidence>
<evidence type="ECO:0000256" key="17">
    <source>
        <dbReference type="ARBA" id="ARBA00023264"/>
    </source>
</evidence>
<dbReference type="Proteomes" id="UP000095042">
    <property type="component" value="Unassembled WGS sequence"/>
</dbReference>
<reference evidence="21 22" key="1">
    <citation type="journal article" date="2016" name="Environ. Microbiol.">
        <title>New Methyloceanibacter diversity from North Sea sediments includes methanotroph containing solely the soluble methane monooxygenase.</title>
        <authorList>
            <person name="Vekeman B."/>
            <person name="Kerckhof F.M."/>
            <person name="Cremers G."/>
            <person name="de Vos P."/>
            <person name="Vandamme P."/>
            <person name="Boon N."/>
            <person name="Op den Camp H.J."/>
            <person name="Heylen K."/>
        </authorList>
    </citation>
    <scope>NUCLEOTIDE SEQUENCE [LARGE SCALE GENOMIC DNA]</scope>
    <source>
        <strain evidence="21 22">R-67177</strain>
    </source>
</reference>
<comment type="cofactor">
    <cofactor evidence="2 19">
        <name>Mn(2+)</name>
        <dbReference type="ChEBI" id="CHEBI:29035"/>
    </cofactor>
</comment>
<evidence type="ECO:0000256" key="9">
    <source>
        <dbReference type="ARBA" id="ARBA00022519"/>
    </source>
</evidence>
<organism evidence="21 22">
    <name type="scientific">Methyloceanibacter marginalis</name>
    <dbReference type="NCBI Taxonomy" id="1774971"/>
    <lineage>
        <taxon>Bacteria</taxon>
        <taxon>Pseudomonadati</taxon>
        <taxon>Pseudomonadota</taxon>
        <taxon>Alphaproteobacteria</taxon>
        <taxon>Hyphomicrobiales</taxon>
        <taxon>Hyphomicrobiaceae</taxon>
        <taxon>Methyloceanibacter</taxon>
    </lineage>
</organism>
<dbReference type="OrthoDB" id="350520at2"/>
<dbReference type="Gene3D" id="1.20.120.1760">
    <property type="match status" value="1"/>
</dbReference>
<comment type="subcellular location">
    <subcellularLocation>
        <location evidence="3 19">Cell inner membrane</location>
        <topology evidence="3 19">Multi-pass membrane protein</topology>
    </subcellularLocation>
</comment>
<dbReference type="RefSeq" id="WP_069623706.1">
    <property type="nucleotide sequence ID" value="NZ_LPWD01000170.1"/>
</dbReference>
<dbReference type="GO" id="GO:0005886">
    <property type="term" value="C:plasma membrane"/>
    <property type="evidence" value="ECO:0007669"/>
    <property type="project" value="UniProtKB-SubCell"/>
</dbReference>
<dbReference type="EMBL" id="LPWD01000170">
    <property type="protein sequence ID" value="ODS03094.1"/>
    <property type="molecule type" value="Genomic_DNA"/>
</dbReference>
<protein>
    <recommendedName>
        <fullName evidence="6 19">Phosphatidylcholine synthase</fullName>
        <shortName evidence="19">PC synthase</shortName>
        <shortName evidence="19">PCS</shortName>
        <ecNumber evidence="5 19">2.7.8.24</ecNumber>
    </recommendedName>
    <alternativeName>
        <fullName evidence="18 19">CDP-diglyceride-choline O-phosphatidyltransferase</fullName>
    </alternativeName>
</protein>
<evidence type="ECO:0000256" key="20">
    <source>
        <dbReference type="SAM" id="Phobius"/>
    </source>
</evidence>
<dbReference type="PIRSF" id="PIRSF000851">
    <property type="entry name" value="PcS"/>
    <property type="match status" value="1"/>
</dbReference>
<feature type="transmembrane region" description="Helical" evidence="20">
    <location>
        <begin position="178"/>
        <end position="197"/>
    </location>
</feature>
<evidence type="ECO:0000256" key="4">
    <source>
        <dbReference type="ARBA" id="ARBA00010441"/>
    </source>
</evidence>
<keyword evidence="17 19" id="KW-1208">Phospholipid metabolism</keyword>
<dbReference type="GO" id="GO:0008654">
    <property type="term" value="P:phospholipid biosynthetic process"/>
    <property type="evidence" value="ECO:0007669"/>
    <property type="project" value="UniProtKB-KW"/>
</dbReference>
<comment type="caution">
    <text evidence="21">The sequence shown here is derived from an EMBL/GenBank/DDBJ whole genome shotgun (WGS) entry which is preliminary data.</text>
</comment>
<evidence type="ECO:0000256" key="12">
    <source>
        <dbReference type="ARBA" id="ARBA00022989"/>
    </source>
</evidence>
<name>A0A1E3WBB4_9HYPH</name>
<gene>
    <name evidence="21" type="ORF">AUC71_11585</name>
</gene>
<keyword evidence="12 20" id="KW-1133">Transmembrane helix</keyword>
<dbReference type="InterPro" id="IPR026027">
    <property type="entry name" value="PcS"/>
</dbReference>
<keyword evidence="8 19" id="KW-0444">Lipid biosynthesis</keyword>
<evidence type="ECO:0000256" key="13">
    <source>
        <dbReference type="ARBA" id="ARBA00023098"/>
    </source>
</evidence>
<evidence type="ECO:0000256" key="11">
    <source>
        <dbReference type="ARBA" id="ARBA00022692"/>
    </source>
</evidence>
<keyword evidence="10 19" id="KW-0808">Transferase</keyword>
<dbReference type="GO" id="GO:0050520">
    <property type="term" value="F:phosphatidylcholine synthase activity"/>
    <property type="evidence" value="ECO:0007669"/>
    <property type="project" value="UniProtKB-EC"/>
</dbReference>
<feature type="transmembrane region" description="Helical" evidence="20">
    <location>
        <begin position="37"/>
        <end position="57"/>
    </location>
</feature>
<evidence type="ECO:0000256" key="1">
    <source>
        <dbReference type="ARBA" id="ARBA00000958"/>
    </source>
</evidence>
<keyword evidence="15 19" id="KW-0594">Phospholipid biosynthesis</keyword>
<evidence type="ECO:0000256" key="15">
    <source>
        <dbReference type="ARBA" id="ARBA00023209"/>
    </source>
</evidence>
<evidence type="ECO:0000256" key="16">
    <source>
        <dbReference type="ARBA" id="ARBA00023211"/>
    </source>
</evidence>
<feature type="transmembrane region" description="Helical" evidence="20">
    <location>
        <begin position="124"/>
        <end position="142"/>
    </location>
</feature>
<keyword evidence="16 19" id="KW-0464">Manganese</keyword>
<keyword evidence="14 19" id="KW-0472">Membrane</keyword>
<evidence type="ECO:0000256" key="6">
    <source>
        <dbReference type="ARBA" id="ARBA00015623"/>
    </source>
</evidence>
<evidence type="ECO:0000256" key="8">
    <source>
        <dbReference type="ARBA" id="ARBA00022516"/>
    </source>
</evidence>
<evidence type="ECO:0000256" key="19">
    <source>
        <dbReference type="PIRNR" id="PIRNR000851"/>
    </source>
</evidence>
<comment type="similarity">
    <text evidence="4 19">Belongs to the CDP-alcohol phosphatidyltransferase class-I family.</text>
</comment>
<keyword evidence="22" id="KW-1185">Reference proteome</keyword>
<keyword evidence="11 20" id="KW-0812">Transmembrane</keyword>
<comment type="function">
    <text evidence="19">Condenses choline with CDP-diglyceride to produce phosphatidylcholine and CMP.</text>
</comment>
<feature type="transmembrane region" description="Helical" evidence="20">
    <location>
        <begin position="148"/>
        <end position="166"/>
    </location>
</feature>
<evidence type="ECO:0000256" key="2">
    <source>
        <dbReference type="ARBA" id="ARBA00001936"/>
    </source>
</evidence>
<keyword evidence="7 19" id="KW-1003">Cell membrane</keyword>
<dbReference type="AlphaFoldDB" id="A0A1E3WBB4"/>
<comment type="catalytic activity">
    <reaction evidence="1 19">
        <text>a CDP-1,2-diacyl-sn-glycerol + choline = a 1,2-diacyl-sn-glycero-3-phosphocholine + CMP + H(+)</text>
        <dbReference type="Rhea" id="RHEA:14597"/>
        <dbReference type="ChEBI" id="CHEBI:15354"/>
        <dbReference type="ChEBI" id="CHEBI:15378"/>
        <dbReference type="ChEBI" id="CHEBI:57643"/>
        <dbReference type="ChEBI" id="CHEBI:58332"/>
        <dbReference type="ChEBI" id="CHEBI:60377"/>
        <dbReference type="EC" id="2.7.8.24"/>
    </reaction>
</comment>
<evidence type="ECO:0000256" key="10">
    <source>
        <dbReference type="ARBA" id="ARBA00022679"/>
    </source>
</evidence>